<dbReference type="Proteomes" id="UP000321408">
    <property type="component" value="Chromosome"/>
</dbReference>
<gene>
    <name evidence="2" type="ORF">DSAG12_01772</name>
</gene>
<keyword evidence="1" id="KW-1133">Transmembrane helix</keyword>
<reference evidence="2 3" key="2">
    <citation type="journal article" date="2024" name="Int. J. Syst. Evol. Microbiol.">
        <title>Promethearchaeum syntrophicum gen. nov., sp. nov., an anaerobic, obligately syntrophic archaeon, the first isolate of the lineage 'Asgard' archaea, and proposal of the new archaeal phylum Promethearchaeota phyl. nov. and kingdom Promethearchaeati regn. nov.</title>
        <authorList>
            <person name="Imachi H."/>
            <person name="Nobu M.K."/>
            <person name="Kato S."/>
            <person name="Takaki Y."/>
            <person name="Miyazaki M."/>
            <person name="Miyata M."/>
            <person name="Ogawara M."/>
            <person name="Saito Y."/>
            <person name="Sakai S."/>
            <person name="Tahara Y.O."/>
            <person name="Takano Y."/>
            <person name="Tasumi E."/>
            <person name="Uematsu K."/>
            <person name="Yoshimura T."/>
            <person name="Itoh T."/>
            <person name="Ohkuma M."/>
            <person name="Takai K."/>
        </authorList>
    </citation>
    <scope>NUCLEOTIDE SEQUENCE [LARGE SCALE GENOMIC DNA]</scope>
    <source>
        <strain evidence="2 3">MK-D1</strain>
    </source>
</reference>
<organism evidence="2 3">
    <name type="scientific">Promethearchaeum syntrophicum</name>
    <dbReference type="NCBI Taxonomy" id="2594042"/>
    <lineage>
        <taxon>Archaea</taxon>
        <taxon>Promethearchaeati</taxon>
        <taxon>Promethearchaeota</taxon>
        <taxon>Promethearchaeia</taxon>
        <taxon>Promethearchaeales</taxon>
        <taxon>Promethearchaeaceae</taxon>
        <taxon>Promethearchaeum</taxon>
    </lineage>
</organism>
<dbReference type="AlphaFoldDB" id="A0A5B9DAF7"/>
<evidence type="ECO:0000313" key="3">
    <source>
        <dbReference type="Proteomes" id="UP000321408"/>
    </source>
</evidence>
<dbReference type="GeneID" id="41329765"/>
<feature type="transmembrane region" description="Helical" evidence="1">
    <location>
        <begin position="134"/>
        <end position="153"/>
    </location>
</feature>
<proteinExistence type="predicted"/>
<feature type="transmembrane region" description="Helical" evidence="1">
    <location>
        <begin position="25"/>
        <end position="43"/>
    </location>
</feature>
<sequence length="233" mass="26935">MISTIRNSLFVSILQGKSSKKNQGVLFFSTISIAVILIIISAIKFNTPNFMLRESVSSLGIQSENPEGYFFFRIAFICSGLLFIPHFIYIYRILHPIAYHTSRSALVISIISCISIIGVGVFPENNPIPHYTNAIIAFIGFTTVFSCYLYILIKKIIQKDTWPKPWQILILYIVFYGALLGFLFVFFLFGLYFYQRIIFLNFSLPLWEWILVMGIFYWIIGSFLIIPNQEEKN</sequence>
<feature type="transmembrane region" description="Helical" evidence="1">
    <location>
        <begin position="206"/>
        <end position="226"/>
    </location>
</feature>
<accession>A0A5B9DAF7</accession>
<dbReference type="RefSeq" id="WP_147662840.1">
    <property type="nucleotide sequence ID" value="NZ_CP042905.2"/>
</dbReference>
<evidence type="ECO:0000313" key="2">
    <source>
        <dbReference type="EMBL" id="QEE15945.1"/>
    </source>
</evidence>
<reference evidence="2 3" key="1">
    <citation type="journal article" date="2020" name="Nature">
        <title>Isolation of an archaeon at the prokaryote-eukaryote interface.</title>
        <authorList>
            <person name="Imachi H."/>
            <person name="Nobu M.K."/>
            <person name="Nakahara N."/>
            <person name="Morono Y."/>
            <person name="Ogawara M."/>
            <person name="Takaki Y."/>
            <person name="Takano Y."/>
            <person name="Uematsu K."/>
            <person name="Ikuta T."/>
            <person name="Ito M."/>
            <person name="Matsui Y."/>
            <person name="Miyazaki M."/>
            <person name="Murata K."/>
            <person name="Saito Y."/>
            <person name="Sakai S."/>
            <person name="Song C."/>
            <person name="Tasumi E."/>
            <person name="Yamanaka Y."/>
            <person name="Yamaguchi T."/>
            <person name="Kamagata Y."/>
            <person name="Tamaki H."/>
            <person name="Takai K."/>
        </authorList>
    </citation>
    <scope>NUCLEOTIDE SEQUENCE [LARGE SCALE GENOMIC DNA]</scope>
    <source>
        <strain evidence="2 3">MK-D1</strain>
    </source>
</reference>
<dbReference type="KEGG" id="psyt:DSAG12_01772"/>
<feature type="transmembrane region" description="Helical" evidence="1">
    <location>
        <begin position="169"/>
        <end position="194"/>
    </location>
</feature>
<feature type="transmembrane region" description="Helical" evidence="1">
    <location>
        <begin position="70"/>
        <end position="91"/>
    </location>
</feature>
<keyword evidence="1" id="KW-0472">Membrane</keyword>
<protein>
    <submittedName>
        <fullName evidence="2">DUF998 domain-containing protein</fullName>
    </submittedName>
</protein>
<name>A0A5B9DAF7_9ARCH</name>
<evidence type="ECO:0000256" key="1">
    <source>
        <dbReference type="SAM" id="Phobius"/>
    </source>
</evidence>
<dbReference type="EMBL" id="CP042905">
    <property type="protein sequence ID" value="QEE15945.1"/>
    <property type="molecule type" value="Genomic_DNA"/>
</dbReference>
<feature type="transmembrane region" description="Helical" evidence="1">
    <location>
        <begin position="103"/>
        <end position="122"/>
    </location>
</feature>
<keyword evidence="1" id="KW-0812">Transmembrane</keyword>
<keyword evidence="3" id="KW-1185">Reference proteome</keyword>